<feature type="coiled-coil region" evidence="4">
    <location>
        <begin position="347"/>
        <end position="381"/>
    </location>
</feature>
<accession>A0AAQ4NQE8</accession>
<evidence type="ECO:0000313" key="7">
    <source>
        <dbReference type="Proteomes" id="UP000007635"/>
    </source>
</evidence>
<keyword evidence="4" id="KW-0175">Coiled coil</keyword>
<reference evidence="6 7" key="1">
    <citation type="journal article" date="2021" name="G3 (Bethesda)">
        <title>Improved contiguity of the threespine stickleback genome using long-read sequencing.</title>
        <authorList>
            <person name="Nath S."/>
            <person name="Shaw D.E."/>
            <person name="White M.A."/>
        </authorList>
    </citation>
    <scope>NUCLEOTIDE SEQUENCE [LARGE SCALE GENOMIC DNA]</scope>
    <source>
        <strain evidence="6 7">Lake Benthic</strain>
    </source>
</reference>
<dbReference type="PANTHER" id="PTHR16091:SF1">
    <property type="entry name" value="TETRATRICOPEPTIDE REPEAT PROTEIN 17"/>
    <property type="match status" value="1"/>
</dbReference>
<dbReference type="GeneID" id="120833563"/>
<dbReference type="AlphaFoldDB" id="A0AAQ4NQE8"/>
<name>A0AAQ4NQE8_GASAC</name>
<keyword evidence="1" id="KW-0677">Repeat</keyword>
<reference evidence="6" key="2">
    <citation type="submission" date="2025-08" db="UniProtKB">
        <authorList>
            <consortium name="Ensembl"/>
        </authorList>
    </citation>
    <scope>IDENTIFICATION</scope>
</reference>
<dbReference type="InterPro" id="IPR013105">
    <property type="entry name" value="TPR_2"/>
</dbReference>
<dbReference type="PROSITE" id="PS50005">
    <property type="entry name" value="TPR"/>
    <property type="match status" value="2"/>
</dbReference>
<dbReference type="GO" id="GO:0005737">
    <property type="term" value="C:cytoplasm"/>
    <property type="evidence" value="ECO:0007669"/>
    <property type="project" value="TreeGrafter"/>
</dbReference>
<evidence type="ECO:0000256" key="4">
    <source>
        <dbReference type="SAM" id="Coils"/>
    </source>
</evidence>
<dbReference type="Ensembl" id="ENSGACT00000030391.1">
    <property type="protein sequence ID" value="ENSGACP00000028864.1"/>
    <property type="gene ID" value="ENSGACG00000017137.2"/>
</dbReference>
<dbReference type="Pfam" id="PF07719">
    <property type="entry name" value="TPR_2"/>
    <property type="match status" value="1"/>
</dbReference>
<reference evidence="6" key="3">
    <citation type="submission" date="2025-09" db="UniProtKB">
        <authorList>
            <consortium name="Ensembl"/>
        </authorList>
    </citation>
    <scope>IDENTIFICATION</scope>
</reference>
<dbReference type="Gene3D" id="1.25.40.10">
    <property type="entry name" value="Tetratricopeptide repeat domain"/>
    <property type="match status" value="3"/>
</dbReference>
<feature type="region of interest" description="Disordered" evidence="5">
    <location>
        <begin position="811"/>
        <end position="843"/>
    </location>
</feature>
<sequence>MAELRRIFPGSLPYRVNNCSRKPSFRGKLFVLLCALLVDSGGATTHWVVTEDGKIQQQVDSPLNLKHPHDVVIFMRQETRVSYLKKLEKQLVEQKIHIEENEDRDTGLEQRHYKEDPDCVMAKVPLGDLDLYDGTYISLESKDIGPDDYVDSRAALPPDLEKPDCAKVFELPYSIHAFQHLRGVQERANLTSPLLSKEDPIFSSLSHKLGRSVDEVGHRIHQELLRNASSWVLYNMASFYWRMKNEPQRAVDCVVRALHFSPRQHKDVALVNMANVLHRAHFSADAAILAHAALDLTSDLFTSHYTLGNIYAMLGEYNHSVLCYEQALQAQPGFEQALRRKHSVLCQQKLEQRLEAQHRSLQRTLNELKEYQKQHDHYLRQQEALDKHKLLQEEQILRNIIHETQMAKEAQLGNHQMCRLGQQQRSLYCPFDLPVRYHRGDLFEHVHYVQFGEKVSVASSVALVSERNSNQTAASPHLHPSVSGGQDPAAALWGSRQEHTQDMQKRLWPQRADCADEYPSVPSAHLLPTYYLPPETQGLGPVATVLYGSISPLTDALPDCGPVPRPYPAHLPASLDWPLEEKKLPDPYATQVLQLRSGGWTLEQIGSRIAQAMKQAAVPRWQLHNEAALFWRAEGNASRALQCLRQGLSSAPPSHRHLSLSNAANLLLHHGLTTHAQTLLEQALAVNASEPHTLLSLVSVQLAQGNVTGALAEFRHILETALSSASAFSSFAGCEQCRLGLPLLRCLQFYPFLYNLSQRQPCAEGADCMAEKDLAVQLEEWEGGEEKPDAAAVSDMDDSVLFHKVILDSNGSGEAAGQQRASPSDGGAAQMPSPFGGAAEGEEEWQLKEDLMGAFEGALDVGGKRGDLRGIRVLKNDRVMGARAGGGPCFGNCEDDEGAEWITFQVKRVRKAKVDGTESVAANDDDDDDGGGGQSGESSPGGHSVLEISGPTIPSPGPAGRWRDYTSLGWPGPEECQRTRRVDLTTVASTWLAVSAKNIDITEHIDFATPLQEPAAEPLCNANLAASMHTLDHLAGVANRAAIHYTGESQLREVLQNLGKDKFSPQSFEQVGTRIAKVLEKNQTSWVLSSMAALYWRVKGQGKRAIDCLRQALNYAPHHMKDVPLISLANIFQNARLWEDALTVARMAVEIAPHFVVNHFTLANVYIAMEEFEKAMRWYESTLKLQPEFAPAKDRLRTIQCYLLTKRERRQP</sequence>
<dbReference type="CTD" id="55761"/>
<evidence type="ECO:0000256" key="2">
    <source>
        <dbReference type="ARBA" id="ARBA00022803"/>
    </source>
</evidence>
<feature type="region of interest" description="Disordered" evidence="5">
    <location>
        <begin position="468"/>
        <end position="490"/>
    </location>
</feature>
<evidence type="ECO:0000313" key="6">
    <source>
        <dbReference type="Ensembl" id="ENSGACP00000028864.1"/>
    </source>
</evidence>
<evidence type="ECO:0000256" key="5">
    <source>
        <dbReference type="SAM" id="MobiDB-lite"/>
    </source>
</evidence>
<dbReference type="KEGG" id="gat:120833563"/>
<keyword evidence="2 3" id="KW-0802">TPR repeat</keyword>
<dbReference type="SMART" id="SM00028">
    <property type="entry name" value="TPR"/>
    <property type="match status" value="7"/>
</dbReference>
<dbReference type="InterPro" id="IPR019734">
    <property type="entry name" value="TPR_rpt"/>
</dbReference>
<proteinExistence type="predicted"/>
<protein>
    <submittedName>
        <fullName evidence="6">Tetratricopeptide repeat domain 17</fullName>
    </submittedName>
</protein>
<feature type="repeat" description="TPR" evidence="3">
    <location>
        <begin position="301"/>
        <end position="334"/>
    </location>
</feature>
<dbReference type="Proteomes" id="UP000007635">
    <property type="component" value="Chromosome II"/>
</dbReference>
<keyword evidence="7" id="KW-1185">Reference proteome</keyword>
<dbReference type="GO" id="GO:0044782">
    <property type="term" value="P:cilium organization"/>
    <property type="evidence" value="ECO:0007669"/>
    <property type="project" value="Ensembl"/>
</dbReference>
<dbReference type="RefSeq" id="XP_040056689.1">
    <property type="nucleotide sequence ID" value="XM_040200755.1"/>
</dbReference>
<dbReference type="FunFam" id="1.25.40.10:FF:000061">
    <property type="entry name" value="Tetratricopeptide repeat domain 17"/>
    <property type="match status" value="1"/>
</dbReference>
<dbReference type="FunFam" id="1.25.40.10:FF:000053">
    <property type="entry name" value="Tetratricopeptide repeat domain 17"/>
    <property type="match status" value="1"/>
</dbReference>
<feature type="repeat" description="TPR" evidence="3">
    <location>
        <begin position="1156"/>
        <end position="1189"/>
    </location>
</feature>
<dbReference type="InterPro" id="IPR011990">
    <property type="entry name" value="TPR-like_helical_dom_sf"/>
</dbReference>
<evidence type="ECO:0000256" key="1">
    <source>
        <dbReference type="ARBA" id="ARBA00022737"/>
    </source>
</evidence>
<dbReference type="SUPFAM" id="SSF48452">
    <property type="entry name" value="TPR-like"/>
    <property type="match status" value="1"/>
</dbReference>
<feature type="region of interest" description="Disordered" evidence="5">
    <location>
        <begin position="913"/>
        <end position="975"/>
    </location>
</feature>
<dbReference type="GO" id="GO:0030041">
    <property type="term" value="P:actin filament polymerization"/>
    <property type="evidence" value="ECO:0007669"/>
    <property type="project" value="Ensembl"/>
</dbReference>
<dbReference type="PANTHER" id="PTHR16091">
    <property type="entry name" value="TTC17 PROTEIN"/>
    <property type="match status" value="1"/>
</dbReference>
<dbReference type="GO" id="GO:0061371">
    <property type="term" value="P:determination of heart left/right asymmetry"/>
    <property type="evidence" value="ECO:0007669"/>
    <property type="project" value="Ensembl"/>
</dbReference>
<dbReference type="GO" id="GO:0015629">
    <property type="term" value="C:actin cytoskeleton"/>
    <property type="evidence" value="ECO:0007669"/>
    <property type="project" value="TreeGrafter"/>
</dbReference>
<dbReference type="Pfam" id="PF13176">
    <property type="entry name" value="TPR_7"/>
    <property type="match status" value="1"/>
</dbReference>
<dbReference type="InterPro" id="IPR052630">
    <property type="entry name" value="TTC17"/>
</dbReference>
<dbReference type="GeneTree" id="ENSGT00390000006196"/>
<organism evidence="6 7">
    <name type="scientific">Gasterosteus aculeatus aculeatus</name>
    <name type="common">three-spined stickleback</name>
    <dbReference type="NCBI Taxonomy" id="481459"/>
    <lineage>
        <taxon>Eukaryota</taxon>
        <taxon>Metazoa</taxon>
        <taxon>Chordata</taxon>
        <taxon>Craniata</taxon>
        <taxon>Vertebrata</taxon>
        <taxon>Euteleostomi</taxon>
        <taxon>Actinopterygii</taxon>
        <taxon>Neopterygii</taxon>
        <taxon>Teleostei</taxon>
        <taxon>Neoteleostei</taxon>
        <taxon>Acanthomorphata</taxon>
        <taxon>Eupercaria</taxon>
        <taxon>Perciformes</taxon>
        <taxon>Cottioidei</taxon>
        <taxon>Gasterosteales</taxon>
        <taxon>Gasterosteidae</taxon>
        <taxon>Gasterosteus</taxon>
    </lineage>
</organism>
<evidence type="ECO:0000256" key="3">
    <source>
        <dbReference type="PROSITE-ProRule" id="PRU00339"/>
    </source>
</evidence>